<evidence type="ECO:0000259" key="3">
    <source>
        <dbReference type="Pfam" id="PF13439"/>
    </source>
</evidence>
<accession>A0A5J4RZT0</accession>
<keyword evidence="1 4" id="KW-0808">Transferase</keyword>
<protein>
    <submittedName>
        <fullName evidence="4">Alpha-monoglucosyldiacylglycerol synthase</fullName>
        <ecNumber evidence="4">2.4.1.336</ecNumber>
    </submittedName>
</protein>
<feature type="domain" description="Glycosyltransferase subfamily 4-like N-terminal" evidence="3">
    <location>
        <begin position="22"/>
        <end position="199"/>
    </location>
</feature>
<dbReference type="EMBL" id="SNRY01000590">
    <property type="protein sequence ID" value="KAA6338755.1"/>
    <property type="molecule type" value="Genomic_DNA"/>
</dbReference>
<dbReference type="GO" id="GO:0009103">
    <property type="term" value="P:lipopolysaccharide biosynthetic process"/>
    <property type="evidence" value="ECO:0007669"/>
    <property type="project" value="TreeGrafter"/>
</dbReference>
<comment type="caution">
    <text evidence="4">The sequence shown here is derived from an EMBL/GenBank/DDBJ whole genome shotgun (WGS) entry which is preliminary data.</text>
</comment>
<feature type="domain" description="Glycosyl transferase family 1" evidence="2">
    <location>
        <begin position="216"/>
        <end position="333"/>
    </location>
</feature>
<dbReference type="SUPFAM" id="SSF53756">
    <property type="entry name" value="UDP-Glycosyltransferase/glycogen phosphorylase"/>
    <property type="match status" value="1"/>
</dbReference>
<gene>
    <name evidence="4" type="ORF">EZS27_013254</name>
</gene>
<dbReference type="EC" id="2.4.1.336" evidence="4"/>
<evidence type="ECO:0000313" key="4">
    <source>
        <dbReference type="EMBL" id="KAA6338755.1"/>
    </source>
</evidence>
<dbReference type="PANTHER" id="PTHR46401:SF2">
    <property type="entry name" value="GLYCOSYLTRANSFERASE WBBK-RELATED"/>
    <property type="match status" value="1"/>
</dbReference>
<evidence type="ECO:0000259" key="2">
    <source>
        <dbReference type="Pfam" id="PF00534"/>
    </source>
</evidence>
<proteinExistence type="predicted"/>
<dbReference type="CDD" id="cd03801">
    <property type="entry name" value="GT4_PimA-like"/>
    <property type="match status" value="1"/>
</dbReference>
<dbReference type="GO" id="GO:0016757">
    <property type="term" value="F:glycosyltransferase activity"/>
    <property type="evidence" value="ECO:0007669"/>
    <property type="project" value="UniProtKB-KW"/>
</dbReference>
<organism evidence="4">
    <name type="scientific">termite gut metagenome</name>
    <dbReference type="NCBI Taxonomy" id="433724"/>
    <lineage>
        <taxon>unclassified sequences</taxon>
        <taxon>metagenomes</taxon>
        <taxon>organismal metagenomes</taxon>
    </lineage>
</organism>
<dbReference type="Pfam" id="PF00534">
    <property type="entry name" value="Glycos_transf_1"/>
    <property type="match status" value="1"/>
</dbReference>
<dbReference type="InterPro" id="IPR028098">
    <property type="entry name" value="Glyco_trans_4-like_N"/>
</dbReference>
<sequence length="399" mass="46342">MKIFEIGTGYTSIPAKIGAATEIVVEELTRSMMKRDIDVTIVDIKDKNRQISDLPIVEVYMPRFLAVTDIKLGIVHKLKRVLYSVSLSFKLWKLVKRQRDDKIILHFHNQYNLFFFFKFTHKKFREKLTIAYTNHSYIWFGEWDNIKDIISKRYFQEVYCCRNADKVFVLNDITADHLINKLGVDKRCIVKIINGVNIDVYNEKNVDTISLQKFKNDYKLNGKKVILQVGSVSDRKNQRGSLELLLPILKKDKNIIYAYAGGIIDTAYVKTVNQIAREREVEKQVMYWGESSPGKHLNLLYTCSYATIVNSTSEAFSLVIAESMSASRPVLINSSILDSLFWEEIEGHGIIRIKEDFETVIQKEILDESNYQTHKTKGRDFIVQSLSWDIATEKYINNF</sequence>
<dbReference type="PANTHER" id="PTHR46401">
    <property type="entry name" value="GLYCOSYLTRANSFERASE WBBK-RELATED"/>
    <property type="match status" value="1"/>
</dbReference>
<dbReference type="AlphaFoldDB" id="A0A5J4RZT0"/>
<dbReference type="Gene3D" id="3.40.50.2000">
    <property type="entry name" value="Glycogen Phosphorylase B"/>
    <property type="match status" value="2"/>
</dbReference>
<reference evidence="4" key="1">
    <citation type="submission" date="2019-03" db="EMBL/GenBank/DDBJ databases">
        <title>Single cell metagenomics reveals metabolic interactions within the superorganism composed of flagellate Streblomastix strix and complex community of Bacteroidetes bacteria on its surface.</title>
        <authorList>
            <person name="Treitli S.C."/>
            <person name="Kolisko M."/>
            <person name="Husnik F."/>
            <person name="Keeling P."/>
            <person name="Hampl V."/>
        </authorList>
    </citation>
    <scope>NUCLEOTIDE SEQUENCE</scope>
    <source>
        <strain evidence="4">STM</strain>
    </source>
</reference>
<keyword evidence="4" id="KW-0328">Glycosyltransferase</keyword>
<dbReference type="Pfam" id="PF13439">
    <property type="entry name" value="Glyco_transf_4"/>
    <property type="match status" value="1"/>
</dbReference>
<evidence type="ECO:0000256" key="1">
    <source>
        <dbReference type="ARBA" id="ARBA00022679"/>
    </source>
</evidence>
<dbReference type="InterPro" id="IPR001296">
    <property type="entry name" value="Glyco_trans_1"/>
</dbReference>
<name>A0A5J4RZT0_9ZZZZ</name>